<sequence>MEVSISASPVTTPANRVLVRLPLPYRVGEYARPGNSDENVCCEAGTYAWLRRECPSVPIPHLYGFVLSKGRHFTAVDHLSLFRRVFHHLRCKLRSLLGLSIQSAYIPRRNFNLSEIGPYVIVEYIKREDGVMLSNTWNALCSNIHLRNNLFPDLSRIMLTLSRIPLPRIRSFVVDDQGFLQLTNRPITMELQDLENENIPIDINRGQTFPTVDSYMSALTTLRAVSQELFEQGLNSGPFIFQLTDMHASNILVDKNWNIEYIIDLEWAASQPLEFMQLPYWLTSQAVDVIDPEAYNALRQEFMQIFTEEERDISHARILEHHSEKDFNCSSIMNKCWESGTFWYILALRSPTGLHSIFYKHIQPIFEKGHFQDSNFFLMMHKYWSRDASDLPVQKITDRKAYLDKLQEAFDPS</sequence>
<reference evidence="2" key="2">
    <citation type="journal article" date="2010" name="Genome Res.">
        <title>Population genomic sequencing of Coccidioides fungi reveals recent hybridization and transposon control.</title>
        <authorList>
            <person name="Neafsey D.E."/>
            <person name="Barker B.M."/>
            <person name="Sharpton T.J."/>
            <person name="Stajich J.E."/>
            <person name="Park D.J."/>
            <person name="Whiston E."/>
            <person name="Hung C.-Y."/>
            <person name="McMahan C."/>
            <person name="White J."/>
            <person name="Sykes S."/>
            <person name="Heiman D."/>
            <person name="Young S."/>
            <person name="Zeng Q."/>
            <person name="Abouelleil A."/>
            <person name="Aftuck L."/>
            <person name="Bessette D."/>
            <person name="Brown A."/>
            <person name="FitzGerald M."/>
            <person name="Lui A."/>
            <person name="Macdonald J.P."/>
            <person name="Priest M."/>
            <person name="Orbach M.J."/>
            <person name="Galgiani J.N."/>
            <person name="Kirkland T.N."/>
            <person name="Cole G.T."/>
            <person name="Birren B.W."/>
            <person name="Henn M.R."/>
            <person name="Taylor J.W."/>
            <person name="Rounsley S.D."/>
        </authorList>
    </citation>
    <scope>GENOME REANNOTATION</scope>
    <source>
        <strain evidence="2">RS</strain>
    </source>
</reference>
<dbReference type="AlphaFoldDB" id="J3K5K1"/>
<gene>
    <name evidence="1" type="ORF">CIMG_08472</name>
</gene>
<dbReference type="VEuPathDB" id="FungiDB:CIMG_08472"/>
<proteinExistence type="predicted"/>
<evidence type="ECO:0000313" key="2">
    <source>
        <dbReference type="Proteomes" id="UP000001261"/>
    </source>
</evidence>
<dbReference type="KEGG" id="cim:CIMG_08472"/>
<dbReference type="SUPFAM" id="SSF56112">
    <property type="entry name" value="Protein kinase-like (PK-like)"/>
    <property type="match status" value="1"/>
</dbReference>
<dbReference type="InterPro" id="IPR051678">
    <property type="entry name" value="AGP_Transferase"/>
</dbReference>
<accession>J3K5K1</accession>
<dbReference type="GeneID" id="4560074"/>
<reference evidence="2" key="1">
    <citation type="journal article" date="2009" name="Genome Res.">
        <title>Comparative genomic analyses of the human fungal pathogens Coccidioides and their relatives.</title>
        <authorList>
            <person name="Sharpton T.J."/>
            <person name="Stajich J.E."/>
            <person name="Rounsley S.D."/>
            <person name="Gardner M.J."/>
            <person name="Wortman J.R."/>
            <person name="Jordar V.S."/>
            <person name="Maiti R."/>
            <person name="Kodira C.D."/>
            <person name="Neafsey D.E."/>
            <person name="Zeng Q."/>
            <person name="Hung C.-Y."/>
            <person name="McMahan C."/>
            <person name="Muszewska A."/>
            <person name="Grynberg M."/>
            <person name="Mandel M.A."/>
            <person name="Kellner E.M."/>
            <person name="Barker B.M."/>
            <person name="Galgiani J.N."/>
            <person name="Orbach M.J."/>
            <person name="Kirkland T.N."/>
            <person name="Cole G.T."/>
            <person name="Henn M.R."/>
            <person name="Birren B.W."/>
            <person name="Taylor J.W."/>
        </authorList>
    </citation>
    <scope>NUCLEOTIDE SEQUENCE [LARGE SCALE GENOMIC DNA]</scope>
    <source>
        <strain evidence="2">RS</strain>
    </source>
</reference>
<protein>
    <recommendedName>
        <fullName evidence="3">Aminoglycoside phosphotransferase domain-containing protein</fullName>
    </recommendedName>
</protein>
<dbReference type="RefSeq" id="XP_001241309.2">
    <property type="nucleotide sequence ID" value="XM_001241308.2"/>
</dbReference>
<dbReference type="EMBL" id="GG704913">
    <property type="protein sequence ID" value="EAS29726.3"/>
    <property type="molecule type" value="Genomic_DNA"/>
</dbReference>
<dbReference type="InParanoid" id="J3K5K1"/>
<dbReference type="InterPro" id="IPR011009">
    <property type="entry name" value="Kinase-like_dom_sf"/>
</dbReference>
<keyword evidence="2" id="KW-1185">Reference proteome</keyword>
<name>J3K5K1_COCIM</name>
<evidence type="ECO:0000313" key="1">
    <source>
        <dbReference type="EMBL" id="EAS29726.3"/>
    </source>
</evidence>
<dbReference type="PANTHER" id="PTHR21310:SF37">
    <property type="entry name" value="AMINOGLYCOSIDE PHOSPHOTRANSFERASE DOMAIN-CONTAINING PROTEIN"/>
    <property type="match status" value="1"/>
</dbReference>
<organism evidence="1 2">
    <name type="scientific">Coccidioides immitis (strain RS)</name>
    <name type="common">Valley fever fungus</name>
    <dbReference type="NCBI Taxonomy" id="246410"/>
    <lineage>
        <taxon>Eukaryota</taxon>
        <taxon>Fungi</taxon>
        <taxon>Dikarya</taxon>
        <taxon>Ascomycota</taxon>
        <taxon>Pezizomycotina</taxon>
        <taxon>Eurotiomycetes</taxon>
        <taxon>Eurotiomycetidae</taxon>
        <taxon>Onygenales</taxon>
        <taxon>Onygenaceae</taxon>
        <taxon>Coccidioides</taxon>
    </lineage>
</organism>
<dbReference type="OMA" id="NTWNALC"/>
<evidence type="ECO:0008006" key="3">
    <source>
        <dbReference type="Google" id="ProtNLM"/>
    </source>
</evidence>
<dbReference type="PANTHER" id="PTHR21310">
    <property type="entry name" value="AMINOGLYCOSIDE PHOSPHOTRANSFERASE-RELATED-RELATED"/>
    <property type="match status" value="1"/>
</dbReference>
<dbReference type="OrthoDB" id="3645574at2759"/>
<dbReference type="Proteomes" id="UP000001261">
    <property type="component" value="Unassembled WGS sequence"/>
</dbReference>